<keyword evidence="2" id="KW-1133">Transmembrane helix</keyword>
<accession>A0A2T8HNV2</accession>
<evidence type="ECO:0000256" key="2">
    <source>
        <dbReference type="SAM" id="Phobius"/>
    </source>
</evidence>
<evidence type="ECO:0000313" key="3">
    <source>
        <dbReference type="EMBL" id="PVH26982.1"/>
    </source>
</evidence>
<organism evidence="3 4">
    <name type="scientific">Sphingobacterium corticibacter</name>
    <dbReference type="NCBI Taxonomy" id="2171749"/>
    <lineage>
        <taxon>Bacteria</taxon>
        <taxon>Pseudomonadati</taxon>
        <taxon>Bacteroidota</taxon>
        <taxon>Sphingobacteriia</taxon>
        <taxon>Sphingobacteriales</taxon>
        <taxon>Sphingobacteriaceae</taxon>
        <taxon>Sphingobacterium</taxon>
    </lineage>
</organism>
<feature type="region of interest" description="Disordered" evidence="1">
    <location>
        <begin position="14"/>
        <end position="33"/>
    </location>
</feature>
<dbReference type="AlphaFoldDB" id="A0A2T8HNV2"/>
<protein>
    <submittedName>
        <fullName evidence="3">Uncharacterized protein</fullName>
    </submittedName>
</protein>
<evidence type="ECO:0000313" key="4">
    <source>
        <dbReference type="Proteomes" id="UP000245627"/>
    </source>
</evidence>
<dbReference type="RefSeq" id="WP_116774837.1">
    <property type="nucleotide sequence ID" value="NZ_QDKG01000001.1"/>
</dbReference>
<keyword evidence="4" id="KW-1185">Reference proteome</keyword>
<dbReference type="EMBL" id="QDKG01000001">
    <property type="protein sequence ID" value="PVH26982.1"/>
    <property type="molecule type" value="Genomic_DNA"/>
</dbReference>
<name>A0A2T8HNV2_9SPHI</name>
<keyword evidence="2" id="KW-0472">Membrane</keyword>
<evidence type="ECO:0000256" key="1">
    <source>
        <dbReference type="SAM" id="MobiDB-lite"/>
    </source>
</evidence>
<feature type="transmembrane region" description="Helical" evidence="2">
    <location>
        <begin position="46"/>
        <end position="67"/>
    </location>
</feature>
<reference evidence="3 4" key="1">
    <citation type="submission" date="2018-04" db="EMBL/GenBank/DDBJ databases">
        <title>Sphingobacterium cortibacter sp. nov.</title>
        <authorList>
            <person name="Li Y."/>
        </authorList>
    </citation>
    <scope>NUCLEOTIDE SEQUENCE [LARGE SCALE GENOMIC DNA]</scope>
    <source>
        <strain evidence="3 4">2c-3</strain>
    </source>
</reference>
<proteinExistence type="predicted"/>
<dbReference type="Proteomes" id="UP000245627">
    <property type="component" value="Unassembled WGS sequence"/>
</dbReference>
<comment type="caution">
    <text evidence="3">The sequence shown here is derived from an EMBL/GenBank/DDBJ whole genome shotgun (WGS) entry which is preliminary data.</text>
</comment>
<gene>
    <name evidence="3" type="ORF">DC487_05145</name>
</gene>
<sequence length="72" mass="8047">MPSPKVIIGHLHSEDDRQESALESREKIQRRSTGEELNAEADVLEFIKGILVFILIVAAAATLGYYLNKYTS</sequence>
<keyword evidence="2" id="KW-0812">Transmembrane</keyword>